<dbReference type="InterPro" id="IPR023860">
    <property type="entry name" value="FeFe-hyd_TM1266"/>
</dbReference>
<organism evidence="1 2">
    <name type="scientific">Desulforamulus putei DSM 12395</name>
    <dbReference type="NCBI Taxonomy" id="1121429"/>
    <lineage>
        <taxon>Bacteria</taxon>
        <taxon>Bacillati</taxon>
        <taxon>Bacillota</taxon>
        <taxon>Clostridia</taxon>
        <taxon>Eubacteriales</taxon>
        <taxon>Peptococcaceae</taxon>
        <taxon>Desulforamulus</taxon>
    </lineage>
</organism>
<gene>
    <name evidence="1" type="ORF">SAMN02745133_01049</name>
</gene>
<sequence>MQKEKDIFVVGLMVDERGTKAPDVQQVITRYGSHILCRNGIPSPSRDRGIITLTMEATEEEYRKMEQELKELHGVTVDSIHFRQPESFQVCQNNQA</sequence>
<dbReference type="SUPFAM" id="SSF55021">
    <property type="entry name" value="ACT-like"/>
    <property type="match status" value="1"/>
</dbReference>
<dbReference type="Pfam" id="PF21699">
    <property type="entry name" value="TM1266-like"/>
    <property type="match status" value="1"/>
</dbReference>
<keyword evidence="2" id="KW-1185">Reference proteome</keyword>
<dbReference type="InterPro" id="IPR027271">
    <property type="entry name" value="Acetolactate_synth/TF_NikR_C"/>
</dbReference>
<protein>
    <submittedName>
        <fullName evidence="1">Putative iron-only hydrogenase system regulator</fullName>
    </submittedName>
</protein>
<dbReference type="STRING" id="1121429.SAMN02745133_01049"/>
<dbReference type="Proteomes" id="UP000184148">
    <property type="component" value="Unassembled WGS sequence"/>
</dbReference>
<dbReference type="NCBIfam" id="TIGR03959">
    <property type="entry name" value="hyd_TM1266"/>
    <property type="match status" value="1"/>
</dbReference>
<dbReference type="EMBL" id="FQUY01000005">
    <property type="protein sequence ID" value="SHE74344.1"/>
    <property type="molecule type" value="Genomic_DNA"/>
</dbReference>
<reference evidence="2" key="1">
    <citation type="submission" date="2016-11" db="EMBL/GenBank/DDBJ databases">
        <authorList>
            <person name="Varghese N."/>
            <person name="Submissions S."/>
        </authorList>
    </citation>
    <scope>NUCLEOTIDE SEQUENCE [LARGE SCALE GENOMIC DNA]</scope>
    <source>
        <strain evidence="2">DSM 12395</strain>
    </source>
</reference>
<evidence type="ECO:0000313" key="1">
    <source>
        <dbReference type="EMBL" id="SHE74344.1"/>
    </source>
</evidence>
<evidence type="ECO:0000313" key="2">
    <source>
        <dbReference type="Proteomes" id="UP000184148"/>
    </source>
</evidence>
<dbReference type="InterPro" id="IPR045865">
    <property type="entry name" value="ACT-like_dom_sf"/>
</dbReference>
<dbReference type="AlphaFoldDB" id="A0A1M4VZ72"/>
<dbReference type="RefSeq" id="WP_274377222.1">
    <property type="nucleotide sequence ID" value="NZ_FQUY01000005.1"/>
</dbReference>
<accession>A0A1M4VZ72</accession>
<name>A0A1M4VZ72_9FIRM</name>
<dbReference type="Gene3D" id="3.30.70.1150">
    <property type="entry name" value="ACT-like. Chain A, domain 2"/>
    <property type="match status" value="1"/>
</dbReference>
<proteinExistence type="predicted"/>